<evidence type="ECO:0000313" key="3">
    <source>
        <dbReference type="Proteomes" id="UP000316213"/>
    </source>
</evidence>
<dbReference type="GO" id="GO:0016740">
    <property type="term" value="F:transferase activity"/>
    <property type="evidence" value="ECO:0007669"/>
    <property type="project" value="UniProtKB-KW"/>
</dbReference>
<organism evidence="2 3">
    <name type="scientific">Neorhodopirellula pilleata</name>
    <dbReference type="NCBI Taxonomy" id="2714738"/>
    <lineage>
        <taxon>Bacteria</taxon>
        <taxon>Pseudomonadati</taxon>
        <taxon>Planctomycetota</taxon>
        <taxon>Planctomycetia</taxon>
        <taxon>Pirellulales</taxon>
        <taxon>Pirellulaceae</taxon>
        <taxon>Neorhodopirellula</taxon>
    </lineage>
</organism>
<feature type="domain" description="Aminoglycoside phosphotransferase" evidence="1">
    <location>
        <begin position="78"/>
        <end position="330"/>
    </location>
</feature>
<accession>A0A5C6AE05</accession>
<dbReference type="Proteomes" id="UP000316213">
    <property type="component" value="Unassembled WGS sequence"/>
</dbReference>
<keyword evidence="3" id="KW-1185">Reference proteome</keyword>
<proteinExistence type="predicted"/>
<gene>
    <name evidence="2" type="ORF">Pla100_24530</name>
</gene>
<comment type="caution">
    <text evidence="2">The sequence shown here is derived from an EMBL/GenBank/DDBJ whole genome shotgun (WGS) entry which is preliminary data.</text>
</comment>
<dbReference type="AlphaFoldDB" id="A0A5C6AE05"/>
<dbReference type="Gene3D" id="3.90.1200.10">
    <property type="match status" value="1"/>
</dbReference>
<keyword evidence="2" id="KW-0808">Transferase</keyword>
<dbReference type="Pfam" id="PF01636">
    <property type="entry name" value="APH"/>
    <property type="match status" value="1"/>
</dbReference>
<dbReference type="RefSeq" id="WP_231602982.1">
    <property type="nucleotide sequence ID" value="NZ_SJPM01000004.1"/>
</dbReference>
<sequence length="391" mass="43386">MFSTGQIETVLANWPVVKATRPTIEAVPQGLSGAFVARVKLPPDSYCLLDSSPFLGQKSPTTRLWALKAWPTKTPSARVIPIHDWIRKASQQCSLLAPPEPTFGGPTTVKAFDRVWELLPWVVGRPLPIDADLTDLTLAGETLARVHVALGMDETEPNDNESGGCDASPLSGSIECVSRRRHRLAQLDRRLPRLLFDYPSFDSIFSLLKSQISPHREACGETSDGSLQGLTQTLASAIEVLQRYWAPQFHRILESLERFDRQSGFFPIQTVLRDVHREHILFDPDAQKAAGIIDYDALGKDSPAADLARYAGSFDRPVDEVLQALAAGYQSIRPFSNHEIELSRCLVQANAIGGLANWVVWLVLDRRCFTCEPSVIQGRISHLIASNCRIW</sequence>
<dbReference type="InterPro" id="IPR002575">
    <property type="entry name" value="Aminoglycoside_PTrfase"/>
</dbReference>
<dbReference type="InterPro" id="IPR011009">
    <property type="entry name" value="Kinase-like_dom_sf"/>
</dbReference>
<name>A0A5C6AE05_9BACT</name>
<reference evidence="2 3" key="1">
    <citation type="submission" date="2019-02" db="EMBL/GenBank/DDBJ databases">
        <title>Deep-cultivation of Planctomycetes and their phenomic and genomic characterization uncovers novel biology.</title>
        <authorList>
            <person name="Wiegand S."/>
            <person name="Jogler M."/>
            <person name="Boedeker C."/>
            <person name="Pinto D."/>
            <person name="Vollmers J."/>
            <person name="Rivas-Marin E."/>
            <person name="Kohn T."/>
            <person name="Peeters S.H."/>
            <person name="Heuer A."/>
            <person name="Rast P."/>
            <person name="Oberbeckmann S."/>
            <person name="Bunk B."/>
            <person name="Jeske O."/>
            <person name="Meyerdierks A."/>
            <person name="Storesund J.E."/>
            <person name="Kallscheuer N."/>
            <person name="Luecker S."/>
            <person name="Lage O.M."/>
            <person name="Pohl T."/>
            <person name="Merkel B.J."/>
            <person name="Hornburger P."/>
            <person name="Mueller R.-W."/>
            <person name="Bruemmer F."/>
            <person name="Labrenz M."/>
            <person name="Spormann A.M."/>
            <person name="Op Den Camp H."/>
            <person name="Overmann J."/>
            <person name="Amann R."/>
            <person name="Jetten M.S.M."/>
            <person name="Mascher T."/>
            <person name="Medema M.H."/>
            <person name="Devos D.P."/>
            <person name="Kaster A.-K."/>
            <person name="Ovreas L."/>
            <person name="Rohde M."/>
            <person name="Galperin M.Y."/>
            <person name="Jogler C."/>
        </authorList>
    </citation>
    <scope>NUCLEOTIDE SEQUENCE [LARGE SCALE GENOMIC DNA]</scope>
    <source>
        <strain evidence="2 3">Pla100</strain>
    </source>
</reference>
<dbReference type="SUPFAM" id="SSF56112">
    <property type="entry name" value="Protein kinase-like (PK-like)"/>
    <property type="match status" value="1"/>
</dbReference>
<protein>
    <submittedName>
        <fullName evidence="2">Phosphotransferase enzyme family protein</fullName>
    </submittedName>
</protein>
<dbReference type="EMBL" id="SJPM01000004">
    <property type="protein sequence ID" value="TWT97301.1"/>
    <property type="molecule type" value="Genomic_DNA"/>
</dbReference>
<evidence type="ECO:0000313" key="2">
    <source>
        <dbReference type="EMBL" id="TWT97301.1"/>
    </source>
</evidence>
<evidence type="ECO:0000259" key="1">
    <source>
        <dbReference type="Pfam" id="PF01636"/>
    </source>
</evidence>